<keyword evidence="3" id="KW-1185">Reference proteome</keyword>
<evidence type="ECO:0000313" key="3">
    <source>
        <dbReference type="Proteomes" id="UP000625711"/>
    </source>
</evidence>
<sequence>MDMKSVDEFYICNQNKCNNINSKMEKPEIILFSIIGVFVLILLICVGVQFYIIKKLFKRLSVLDPISSYKKM</sequence>
<feature type="transmembrane region" description="Helical" evidence="1">
    <location>
        <begin position="29"/>
        <end position="53"/>
    </location>
</feature>
<keyword evidence="1" id="KW-0472">Membrane</keyword>
<name>A0A834HT16_RHYFE</name>
<accession>A0A834HT16</accession>
<evidence type="ECO:0000313" key="2">
    <source>
        <dbReference type="EMBL" id="KAF7268232.1"/>
    </source>
</evidence>
<protein>
    <submittedName>
        <fullName evidence="2">Uncharacterized protein</fullName>
    </submittedName>
</protein>
<organism evidence="2 3">
    <name type="scientific">Rhynchophorus ferrugineus</name>
    <name type="common">Red palm weevil</name>
    <name type="synonym">Curculio ferrugineus</name>
    <dbReference type="NCBI Taxonomy" id="354439"/>
    <lineage>
        <taxon>Eukaryota</taxon>
        <taxon>Metazoa</taxon>
        <taxon>Ecdysozoa</taxon>
        <taxon>Arthropoda</taxon>
        <taxon>Hexapoda</taxon>
        <taxon>Insecta</taxon>
        <taxon>Pterygota</taxon>
        <taxon>Neoptera</taxon>
        <taxon>Endopterygota</taxon>
        <taxon>Coleoptera</taxon>
        <taxon>Polyphaga</taxon>
        <taxon>Cucujiformia</taxon>
        <taxon>Curculionidae</taxon>
        <taxon>Dryophthorinae</taxon>
        <taxon>Rhynchophorus</taxon>
    </lineage>
</organism>
<dbReference type="Proteomes" id="UP000625711">
    <property type="component" value="Unassembled WGS sequence"/>
</dbReference>
<comment type="caution">
    <text evidence="2">The sequence shown here is derived from an EMBL/GenBank/DDBJ whole genome shotgun (WGS) entry which is preliminary data.</text>
</comment>
<keyword evidence="1" id="KW-0812">Transmembrane</keyword>
<reference evidence="2" key="1">
    <citation type="submission" date="2020-08" db="EMBL/GenBank/DDBJ databases">
        <title>Genome sequencing and assembly of the red palm weevil Rhynchophorus ferrugineus.</title>
        <authorList>
            <person name="Dias G.B."/>
            <person name="Bergman C.M."/>
            <person name="Manee M."/>
        </authorList>
    </citation>
    <scope>NUCLEOTIDE SEQUENCE</scope>
    <source>
        <strain evidence="2">AA-2017</strain>
        <tissue evidence="2">Whole larva</tissue>
    </source>
</reference>
<evidence type="ECO:0000256" key="1">
    <source>
        <dbReference type="SAM" id="Phobius"/>
    </source>
</evidence>
<proteinExistence type="predicted"/>
<gene>
    <name evidence="2" type="ORF">GWI33_018598</name>
</gene>
<dbReference type="AlphaFoldDB" id="A0A834HT16"/>
<dbReference type="EMBL" id="JAACXV010014337">
    <property type="protein sequence ID" value="KAF7268232.1"/>
    <property type="molecule type" value="Genomic_DNA"/>
</dbReference>
<keyword evidence="1" id="KW-1133">Transmembrane helix</keyword>